<proteinExistence type="predicted"/>
<sequence>MSVPQETKTKRSSVCFWRIAGPSRANPFRPLVRRTRVARFTSRESSPMNKLLPVVAVAVLVGVWAVPAPAADEKKPLKHLEGQIFDQILAKHQDLTFDQLKGRAVKPRAYSGIDFDPTKTAHFDTVKTKLGLTDDELALFKKAGFVSIDQNRRHSFASAYFQIYSADLPVLVTTDSVLHAMHKSYDDILMDMERAVFVPTVRQILADTHAKLSAPYAGGAAPESVADVDLYLTVARNLLEGAGAPADEVDYAKKPTWDGKLKVRSNHGQDEAVQALLSEVRELKLKAPHVGSAPTKIYGGERYPDFSQFRPRGHYTKAQELKNYFRCMMWLGRVDCGWNVLPTDDTPGVKANSDRELTAAILFCEALKESGSLKALKSLDDIIGFMVGRSDNLTVFALLDVCAKLGTASAKGTVKDLDKVKAELKSGKLAAQMIRSQLVLSDIGSTIKVPPPAVFQVFGQRFILDSFVLSQVVFDSIVFKNQKMQRMMPTGLDALAALGSDEAVLLLEPELKRWNYSANLLACRDFINLHPETYWKSNLYVLWLDCLRALNADMTGHKRFPQAMRSKGWAMKQLNTQLGSWAELRHDTILYAKQSYTGMVTCEYPAGYVEPYPEFYAKVKFFADEAGKLFAAAEFPGLNAEAKKGYVTFFRQFSATVGQLETLAKKELAGEAFTDAEKAFIKKTVDARGGGSGPPRYDGWYPKLFFNRDECAKWAPVVADVHTDPASQSCLEVAVGDTMFGVIAVDNDTDRMTYVGPLYSYYEFRQPVDKRLTDPEWHQMIAQGKVPARPEWTREFVAPTRKAGTGR</sequence>
<dbReference type="AlphaFoldDB" id="A0A2Z3HD87"/>
<gene>
    <name evidence="1" type="ORF">C1280_23350</name>
</gene>
<accession>A0A2Z3HD87</accession>
<dbReference type="EMBL" id="CP025958">
    <property type="protein sequence ID" value="AWM39644.1"/>
    <property type="molecule type" value="Genomic_DNA"/>
</dbReference>
<protein>
    <recommendedName>
        <fullName evidence="3">DUF3160 domain-containing protein</fullName>
    </recommendedName>
</protein>
<evidence type="ECO:0000313" key="1">
    <source>
        <dbReference type="EMBL" id="AWM39644.1"/>
    </source>
</evidence>
<keyword evidence="2" id="KW-1185">Reference proteome</keyword>
<name>A0A2Z3HD87_9BACT</name>
<evidence type="ECO:0008006" key="3">
    <source>
        <dbReference type="Google" id="ProtNLM"/>
    </source>
</evidence>
<reference evidence="1 2" key="1">
    <citation type="submission" date="2018-01" db="EMBL/GenBank/DDBJ databases">
        <title>G. obscuriglobus.</title>
        <authorList>
            <person name="Franke J."/>
            <person name="Blomberg W."/>
            <person name="Selmecki A."/>
        </authorList>
    </citation>
    <scope>NUCLEOTIDE SEQUENCE [LARGE SCALE GENOMIC DNA]</scope>
    <source>
        <strain evidence="1 2">DSM 5831</strain>
    </source>
</reference>
<dbReference type="KEGG" id="gog:C1280_23350"/>
<dbReference type="SMART" id="SM01325">
    <property type="entry name" value="DUF3160"/>
    <property type="match status" value="1"/>
</dbReference>
<dbReference type="Pfam" id="PF11369">
    <property type="entry name" value="DUF3160"/>
    <property type="match status" value="1"/>
</dbReference>
<dbReference type="InterPro" id="IPR022601">
    <property type="entry name" value="DUF3160"/>
</dbReference>
<dbReference type="OrthoDB" id="222260at2"/>
<organism evidence="1 2">
    <name type="scientific">Gemmata obscuriglobus</name>
    <dbReference type="NCBI Taxonomy" id="114"/>
    <lineage>
        <taxon>Bacteria</taxon>
        <taxon>Pseudomonadati</taxon>
        <taxon>Planctomycetota</taxon>
        <taxon>Planctomycetia</taxon>
        <taxon>Gemmatales</taxon>
        <taxon>Gemmataceae</taxon>
        <taxon>Gemmata</taxon>
    </lineage>
</organism>
<dbReference type="Proteomes" id="UP000245802">
    <property type="component" value="Chromosome"/>
</dbReference>
<evidence type="ECO:0000313" key="2">
    <source>
        <dbReference type="Proteomes" id="UP000245802"/>
    </source>
</evidence>